<dbReference type="PANTHER" id="PTHR23419:SF8">
    <property type="entry name" value="FI09726P"/>
    <property type="match status" value="1"/>
</dbReference>
<dbReference type="Pfam" id="PF03091">
    <property type="entry name" value="CutA1"/>
    <property type="match status" value="1"/>
</dbReference>
<dbReference type="InterPro" id="IPR015867">
    <property type="entry name" value="N-reg_PII/ATP_PRibTrfase_C"/>
</dbReference>
<gene>
    <name evidence="2" type="primary">cutA</name>
    <name evidence="2" type="ORF">ACFPP7_02290</name>
</gene>
<comment type="caution">
    <text evidence="2">The sequence shown here is derived from an EMBL/GenBank/DDBJ whole genome shotgun (WGS) entry which is preliminary data.</text>
</comment>
<dbReference type="InterPro" id="IPR011322">
    <property type="entry name" value="N-reg_PII-like_a/b"/>
</dbReference>
<comment type="similarity">
    <text evidence="1">Belongs to the CutA family.</text>
</comment>
<dbReference type="SUPFAM" id="SSF54913">
    <property type="entry name" value="GlnB-like"/>
    <property type="match status" value="1"/>
</dbReference>
<dbReference type="RefSeq" id="WP_245660830.1">
    <property type="nucleotide sequence ID" value="NZ_JBHSMX010000004.1"/>
</dbReference>
<evidence type="ECO:0000313" key="3">
    <source>
        <dbReference type="Proteomes" id="UP001596084"/>
    </source>
</evidence>
<evidence type="ECO:0000256" key="1">
    <source>
        <dbReference type="ARBA" id="ARBA00010169"/>
    </source>
</evidence>
<dbReference type="PANTHER" id="PTHR23419">
    <property type="entry name" value="DIVALENT CATION TOLERANCE CUTA-RELATED"/>
    <property type="match status" value="1"/>
</dbReference>
<organism evidence="2 3">
    <name type="scientific">Polaromonas jejuensis</name>
    <dbReference type="NCBI Taxonomy" id="457502"/>
    <lineage>
        <taxon>Bacteria</taxon>
        <taxon>Pseudomonadati</taxon>
        <taxon>Pseudomonadota</taxon>
        <taxon>Betaproteobacteria</taxon>
        <taxon>Burkholderiales</taxon>
        <taxon>Comamonadaceae</taxon>
        <taxon>Polaromonas</taxon>
    </lineage>
</organism>
<dbReference type="Proteomes" id="UP001596084">
    <property type="component" value="Unassembled WGS sequence"/>
</dbReference>
<dbReference type="Gene3D" id="3.30.70.120">
    <property type="match status" value="1"/>
</dbReference>
<reference evidence="3" key="1">
    <citation type="journal article" date="2019" name="Int. J. Syst. Evol. Microbiol.">
        <title>The Global Catalogue of Microorganisms (GCM) 10K type strain sequencing project: providing services to taxonomists for standard genome sequencing and annotation.</title>
        <authorList>
            <consortium name="The Broad Institute Genomics Platform"/>
            <consortium name="The Broad Institute Genome Sequencing Center for Infectious Disease"/>
            <person name="Wu L."/>
            <person name="Ma J."/>
        </authorList>
    </citation>
    <scope>NUCLEOTIDE SEQUENCE [LARGE SCALE GENOMIC DNA]</scope>
    <source>
        <strain evidence="3">CGMCC 4.7277</strain>
    </source>
</reference>
<evidence type="ECO:0000313" key="2">
    <source>
        <dbReference type="EMBL" id="MFC5519748.1"/>
    </source>
</evidence>
<accession>A0ABW0Q502</accession>
<sequence>MSCEPNELAKDDMKNATPYCIVLTSTASEAQAETLARQIVEARLGACVQIQPIRSFYQWQGQLCAEPEWQLSIKTQQARYQELEQFILARHAYETPEIVQIPITAGSKDYLRWVDAGTQDDAAP</sequence>
<proteinExistence type="inferred from homology"/>
<dbReference type="EMBL" id="JBHSMX010000004">
    <property type="protein sequence ID" value="MFC5519748.1"/>
    <property type="molecule type" value="Genomic_DNA"/>
</dbReference>
<name>A0ABW0Q502_9BURK</name>
<keyword evidence="3" id="KW-1185">Reference proteome</keyword>
<dbReference type="InterPro" id="IPR004323">
    <property type="entry name" value="Ion_tolerance_CutA"/>
</dbReference>
<protein>
    <submittedName>
        <fullName evidence="2">Divalent-cation tolerance protein CutA</fullName>
    </submittedName>
</protein>